<dbReference type="InParanoid" id="A0A4Q1BJ79"/>
<dbReference type="Pfam" id="PF24176">
    <property type="entry name" value="TPR_TTI1_2nd"/>
    <property type="match status" value="1"/>
</dbReference>
<evidence type="ECO:0000313" key="4">
    <source>
        <dbReference type="EMBL" id="RXK37763.1"/>
    </source>
</evidence>
<feature type="compositionally biased region" description="Low complexity" evidence="1">
    <location>
        <begin position="325"/>
        <end position="341"/>
    </location>
</feature>
<feature type="domain" description="TTI1 N-terminal TPR" evidence="2">
    <location>
        <begin position="36"/>
        <end position="411"/>
    </location>
</feature>
<feature type="compositionally biased region" description="Low complexity" evidence="1">
    <location>
        <begin position="1"/>
        <end position="21"/>
    </location>
</feature>
<evidence type="ECO:0000259" key="3">
    <source>
        <dbReference type="Pfam" id="PF24181"/>
    </source>
</evidence>
<dbReference type="InterPro" id="IPR057566">
    <property type="entry name" value="TPR_TTI1_N"/>
</dbReference>
<feature type="compositionally biased region" description="Acidic residues" evidence="1">
    <location>
        <begin position="995"/>
        <end position="1005"/>
    </location>
</feature>
<keyword evidence="5" id="KW-1185">Reference proteome</keyword>
<reference evidence="4 5" key="1">
    <citation type="submission" date="2016-06" db="EMBL/GenBank/DDBJ databases">
        <title>Evolution of pathogenesis and genome organization in the Tremellales.</title>
        <authorList>
            <person name="Cuomo C."/>
            <person name="Litvintseva A."/>
            <person name="Heitman J."/>
            <person name="Chen Y."/>
            <person name="Sun S."/>
            <person name="Springer D."/>
            <person name="Dromer F."/>
            <person name="Young S."/>
            <person name="Zeng Q."/>
            <person name="Chapman S."/>
            <person name="Gujja S."/>
            <person name="Saif S."/>
            <person name="Birren B."/>
        </authorList>
    </citation>
    <scope>NUCLEOTIDE SEQUENCE [LARGE SCALE GENOMIC DNA]</scope>
    <source>
        <strain evidence="4 5">ATCC 28783</strain>
    </source>
</reference>
<dbReference type="InterPro" id="IPR016441">
    <property type="entry name" value="Tti1"/>
</dbReference>
<evidence type="ECO:0000259" key="2">
    <source>
        <dbReference type="Pfam" id="PF24173"/>
    </source>
</evidence>
<feature type="region of interest" description="Disordered" evidence="1">
    <location>
        <begin position="1"/>
        <end position="33"/>
    </location>
</feature>
<feature type="domain" description="TTI1 C-terminal TPR" evidence="3">
    <location>
        <begin position="1176"/>
        <end position="1246"/>
    </location>
</feature>
<dbReference type="Pfam" id="PF21547">
    <property type="entry name" value="TTI1"/>
    <property type="match status" value="1"/>
</dbReference>
<dbReference type="SUPFAM" id="SSF48371">
    <property type="entry name" value="ARM repeat"/>
    <property type="match status" value="1"/>
</dbReference>
<dbReference type="OMA" id="PHPKKPW"/>
<dbReference type="InterPro" id="IPR049362">
    <property type="entry name" value="TTI1_rpt"/>
</dbReference>
<dbReference type="InterPro" id="IPR057567">
    <property type="entry name" value="TPR_TTI1_C"/>
</dbReference>
<feature type="compositionally biased region" description="Basic and acidic residues" evidence="1">
    <location>
        <begin position="876"/>
        <end position="888"/>
    </location>
</feature>
<dbReference type="InterPro" id="IPR052587">
    <property type="entry name" value="TELO2-interacting_protein_1"/>
</dbReference>
<dbReference type="PIRSF" id="PIRSF005250">
    <property type="entry name" value="UCP005250"/>
    <property type="match status" value="1"/>
</dbReference>
<dbReference type="InterPro" id="IPR011989">
    <property type="entry name" value="ARM-like"/>
</dbReference>
<accession>A0A4Q1BJ79</accession>
<dbReference type="Gene3D" id="1.25.10.10">
    <property type="entry name" value="Leucine-rich Repeat Variant"/>
    <property type="match status" value="2"/>
</dbReference>
<feature type="region of interest" description="Disordered" evidence="1">
    <location>
        <begin position="924"/>
        <end position="1012"/>
    </location>
</feature>
<sequence>MSISAASRSNLSSSRPISSLRPSPPDPNSQERSTAFRLVKPTCVQLMSLASIPPTLTSPHSRLLDQLNSLLPSLPPTAFTQSMINYLIFPITQILRSSNPTQLPENVLESIFRLLSFLVRRWRDLEGGIEIKAWEQLWRFTNAAVGPLSSNGKNKNKEMNQEIRLQAINLLSSLLEPKDNHPNDSMKKLCGDSKAVLMPTLFQTITFLLDSSTPTPPYLQLQLSALRLSRQIIRTYLKGQHAVLAAILPGTISTMVRLVQQEGKLLKGDVAELVMGLVGDIIVFTLNDEDLRTLGVLRPKVHDLSQLAEEWEISQDHSPPDNEVPSSPTPSQSSTTSQNPFPPLSSSYLSFTSAQLQAAIPPLLSLLSAHTSHQARISSAKLASELVERCHDSLPDLILSNISCLLRLSQDTFELVSQSARDSFTRLLANSQFDVNSHLIDLLSNTINSLPRLITSKQDEKVHDAAKLITAIAEITQQMSVTGNQINAIADLLGPGGNVERWSWGFLTCLELSRPLGWSSNVNSAAKSAEKGWQKGMLTCTTLLLEDGHQDDVTAFSILQFKHVESQATQKALVKMLISLGAAGGETALHSVDFLLRFAKANSVIEVSRAVSAIFVSNHLLDGIASVQLSGAEGKVGRATRKMAREMVKILMSLDEEDGEDFETYISQDNSSQSDPTSDALLPVERIQGVNAITTLLDRPSLENTHTNAKTRHLHYRSQRTLLTCISLQSLSTISHFLSSSFRPLLLTTLYTLLSHLSSSNDQIIQFASISLSHVAYNTGYATPRNLVLDNVDYVINIVSRRLTRTSLSAQAPLVLIAMIRLVGGEIVGLVQDVVDEVFDALDDYHGYETLCSGLLAVLVALIESMSQDVLSQGLSEKRKEKKKEMNRIDQAPDPEKDFKNLFKWYEERRGNNQKEIDSILKRAPQHAWGKEDVLSDHSNETSRDSSTNPDSRNKRTRNKHNETSSLDGKDRMGSENNNPPNEDSQQDERRTENEEQEEEEMGEDGEPKLTRSQSVSIEIISKSIPFLSHQSPFLRTKVLSLLTQAAPILANSNLESKLLPLIDIAWPLILARMDEDKEPYVITAATETIASLCEHVGDFMSKRILDNVWPRFARLLKRQNGREKSNTVHRSGFSMVNSRTLGKSGGLGSSRGSGGVKGLGGLGIGGINGLGEKGQTKYSVNHRLYISILLTTTWIIKEVPVDEGVMWEMMLLLRPFLSSKIDQELQDLAKDLYFELGKRDGDAVWICLESSLGKVRGVWEYLKDETLSIERNAEWVLGRI</sequence>
<dbReference type="Pfam" id="PF24181">
    <property type="entry name" value="TPR_TTI1_C"/>
    <property type="match status" value="2"/>
</dbReference>
<dbReference type="STRING" id="5217.A0A4Q1BJ79"/>
<dbReference type="VEuPathDB" id="FungiDB:TREMEDRAFT_68736"/>
<dbReference type="PANTHER" id="PTHR18460">
    <property type="entry name" value="TEL2 INTERACTING PROTEIN 1 TTI1 FAMILY MEMBER"/>
    <property type="match status" value="1"/>
</dbReference>
<dbReference type="OrthoDB" id="49511at2759"/>
<evidence type="ECO:0000313" key="5">
    <source>
        <dbReference type="Proteomes" id="UP000289152"/>
    </source>
</evidence>
<dbReference type="Pfam" id="PF24173">
    <property type="entry name" value="TPR_TTI1_N"/>
    <property type="match status" value="1"/>
</dbReference>
<dbReference type="Proteomes" id="UP000289152">
    <property type="component" value="Unassembled WGS sequence"/>
</dbReference>
<comment type="caution">
    <text evidence="4">The sequence shown here is derived from an EMBL/GenBank/DDBJ whole genome shotgun (WGS) entry which is preliminary data.</text>
</comment>
<feature type="compositionally biased region" description="Basic and acidic residues" evidence="1">
    <location>
        <begin position="960"/>
        <end position="974"/>
    </location>
</feature>
<proteinExistence type="predicted"/>
<name>A0A4Q1BJ79_TREME</name>
<feature type="compositionally biased region" description="Polar residues" evidence="1">
    <location>
        <begin position="975"/>
        <end position="984"/>
    </location>
</feature>
<dbReference type="GO" id="GO:0005737">
    <property type="term" value="C:cytoplasm"/>
    <property type="evidence" value="ECO:0007669"/>
    <property type="project" value="TreeGrafter"/>
</dbReference>
<protein>
    <submittedName>
        <fullName evidence="4">Uncharacterized protein</fullName>
    </submittedName>
</protein>
<dbReference type="PANTHER" id="PTHR18460:SF3">
    <property type="entry name" value="TELO2-INTERACTING PROTEIN 1 HOMOLOG"/>
    <property type="match status" value="1"/>
</dbReference>
<feature type="region of interest" description="Disordered" evidence="1">
    <location>
        <begin position="313"/>
        <end position="341"/>
    </location>
</feature>
<feature type="region of interest" description="Disordered" evidence="1">
    <location>
        <begin position="873"/>
        <end position="896"/>
    </location>
</feature>
<dbReference type="InterPro" id="IPR016024">
    <property type="entry name" value="ARM-type_fold"/>
</dbReference>
<dbReference type="EMBL" id="SDIL01000061">
    <property type="protein sequence ID" value="RXK37763.1"/>
    <property type="molecule type" value="Genomic_DNA"/>
</dbReference>
<gene>
    <name evidence="4" type="ORF">M231_05012</name>
</gene>
<evidence type="ECO:0000256" key="1">
    <source>
        <dbReference type="SAM" id="MobiDB-lite"/>
    </source>
</evidence>
<organism evidence="4 5">
    <name type="scientific">Tremella mesenterica</name>
    <name type="common">Jelly fungus</name>
    <dbReference type="NCBI Taxonomy" id="5217"/>
    <lineage>
        <taxon>Eukaryota</taxon>
        <taxon>Fungi</taxon>
        <taxon>Dikarya</taxon>
        <taxon>Basidiomycota</taxon>
        <taxon>Agaricomycotina</taxon>
        <taxon>Tremellomycetes</taxon>
        <taxon>Tremellales</taxon>
        <taxon>Tremellaceae</taxon>
        <taxon>Tremella</taxon>
    </lineage>
</organism>
<feature type="compositionally biased region" description="Basic and acidic residues" evidence="1">
    <location>
        <begin position="929"/>
        <end position="944"/>
    </location>
</feature>
<feature type="domain" description="TTI1 C-terminal TPR" evidence="3">
    <location>
        <begin position="944"/>
        <end position="1125"/>
    </location>
</feature>